<feature type="region of interest" description="Disordered" evidence="1">
    <location>
        <begin position="1"/>
        <end position="27"/>
    </location>
</feature>
<dbReference type="HOGENOM" id="CLU_1384614_0_0_1"/>
<reference evidence="2 3" key="1">
    <citation type="submission" date="2014-04" db="EMBL/GenBank/DDBJ databases">
        <authorList>
            <consortium name="DOE Joint Genome Institute"/>
            <person name="Kuo A."/>
            <person name="Tarkka M."/>
            <person name="Buscot F."/>
            <person name="Kohler A."/>
            <person name="Nagy L.G."/>
            <person name="Floudas D."/>
            <person name="Copeland A."/>
            <person name="Barry K.W."/>
            <person name="Cichocki N."/>
            <person name="Veneault-Fourrey C."/>
            <person name="LaButti K."/>
            <person name="Lindquist E.A."/>
            <person name="Lipzen A."/>
            <person name="Lundell T."/>
            <person name="Morin E."/>
            <person name="Murat C."/>
            <person name="Sun H."/>
            <person name="Tunlid A."/>
            <person name="Henrissat B."/>
            <person name="Grigoriev I.V."/>
            <person name="Hibbett D.S."/>
            <person name="Martin F."/>
            <person name="Nordberg H.P."/>
            <person name="Cantor M.N."/>
            <person name="Hua S.X."/>
        </authorList>
    </citation>
    <scope>NUCLEOTIDE SEQUENCE [LARGE SCALE GENOMIC DNA]</scope>
    <source>
        <strain evidence="2 3">F 1598</strain>
    </source>
</reference>
<protein>
    <submittedName>
        <fullName evidence="2">Uncharacterized protein</fullName>
    </submittedName>
</protein>
<organism evidence="2 3">
    <name type="scientific">Piloderma croceum (strain F 1598)</name>
    <dbReference type="NCBI Taxonomy" id="765440"/>
    <lineage>
        <taxon>Eukaryota</taxon>
        <taxon>Fungi</taxon>
        <taxon>Dikarya</taxon>
        <taxon>Basidiomycota</taxon>
        <taxon>Agaricomycotina</taxon>
        <taxon>Agaricomycetes</taxon>
        <taxon>Agaricomycetidae</taxon>
        <taxon>Atheliales</taxon>
        <taxon>Atheliaceae</taxon>
        <taxon>Piloderma</taxon>
    </lineage>
</organism>
<accession>A0A0C3GNU7</accession>
<evidence type="ECO:0000256" key="1">
    <source>
        <dbReference type="SAM" id="MobiDB-lite"/>
    </source>
</evidence>
<gene>
    <name evidence="2" type="ORF">PILCRDRAFT_114655</name>
</gene>
<name>A0A0C3GNU7_PILCF</name>
<evidence type="ECO:0000313" key="2">
    <source>
        <dbReference type="EMBL" id="KIM92201.1"/>
    </source>
</evidence>
<dbReference type="OrthoDB" id="10665482at2759"/>
<sequence length="197" mass="23139">MQGEQVDGGQTDKEENTEDLDDRESLDPEVMKKSSIYRFLRKLSRYHVACSLVTSEVVALLRIGAEHNIKVETVPISTTTSTPANENEHASFDSFFERCVRTDLKLLDPMKVNNLRDSWLRDRQSENLFLHAEMQIALFCALNPQLYPIRGFHRREQEVLLVLRFRFKTSTTLWRQRREIQRRCYRPPSSLLGRRDP</sequence>
<dbReference type="EMBL" id="KN832970">
    <property type="protein sequence ID" value="KIM92201.1"/>
    <property type="molecule type" value="Genomic_DNA"/>
</dbReference>
<dbReference type="Proteomes" id="UP000054166">
    <property type="component" value="Unassembled WGS sequence"/>
</dbReference>
<dbReference type="AlphaFoldDB" id="A0A0C3GNU7"/>
<reference evidence="3" key="2">
    <citation type="submission" date="2015-01" db="EMBL/GenBank/DDBJ databases">
        <title>Evolutionary Origins and Diversification of the Mycorrhizal Mutualists.</title>
        <authorList>
            <consortium name="DOE Joint Genome Institute"/>
            <consortium name="Mycorrhizal Genomics Consortium"/>
            <person name="Kohler A."/>
            <person name="Kuo A."/>
            <person name="Nagy L.G."/>
            <person name="Floudas D."/>
            <person name="Copeland A."/>
            <person name="Barry K.W."/>
            <person name="Cichocki N."/>
            <person name="Veneault-Fourrey C."/>
            <person name="LaButti K."/>
            <person name="Lindquist E.A."/>
            <person name="Lipzen A."/>
            <person name="Lundell T."/>
            <person name="Morin E."/>
            <person name="Murat C."/>
            <person name="Riley R."/>
            <person name="Ohm R."/>
            <person name="Sun H."/>
            <person name="Tunlid A."/>
            <person name="Henrissat B."/>
            <person name="Grigoriev I.V."/>
            <person name="Hibbett D.S."/>
            <person name="Martin F."/>
        </authorList>
    </citation>
    <scope>NUCLEOTIDE SEQUENCE [LARGE SCALE GENOMIC DNA]</scope>
    <source>
        <strain evidence="3">F 1598</strain>
    </source>
</reference>
<proteinExistence type="predicted"/>
<dbReference type="InParanoid" id="A0A0C3GNU7"/>
<evidence type="ECO:0000313" key="3">
    <source>
        <dbReference type="Proteomes" id="UP000054166"/>
    </source>
</evidence>
<keyword evidence="3" id="KW-1185">Reference proteome</keyword>